<evidence type="ECO:0000313" key="1">
    <source>
        <dbReference type="EMBL" id="TBL68504.1"/>
    </source>
</evidence>
<organism evidence="1 2">
    <name type="scientific">Paenibacillus thalictri</name>
    <dbReference type="NCBI Taxonomy" id="2527873"/>
    <lineage>
        <taxon>Bacteria</taxon>
        <taxon>Bacillati</taxon>
        <taxon>Bacillota</taxon>
        <taxon>Bacilli</taxon>
        <taxon>Bacillales</taxon>
        <taxon>Paenibacillaceae</taxon>
        <taxon>Paenibacillus</taxon>
    </lineage>
</organism>
<evidence type="ECO:0000313" key="2">
    <source>
        <dbReference type="Proteomes" id="UP000293142"/>
    </source>
</evidence>
<protein>
    <submittedName>
        <fullName evidence="1">Uncharacterized protein</fullName>
    </submittedName>
</protein>
<accession>A0A4Q9DGA2</accession>
<sequence>MRKPLLINQCEKPCQQQLFGYPEISINHEHADIWRENGIKGQFLSFLEAYIQPIIRSFYVPRLDRSILERGGAVLT</sequence>
<comment type="caution">
    <text evidence="1">The sequence shown here is derived from an EMBL/GenBank/DDBJ whole genome shotgun (WGS) entry which is preliminary data.</text>
</comment>
<gene>
    <name evidence="1" type="ORF">EYB31_38065</name>
</gene>
<dbReference type="AlphaFoldDB" id="A0A4Q9DGA2"/>
<name>A0A4Q9DGA2_9BACL</name>
<dbReference type="Proteomes" id="UP000293142">
    <property type="component" value="Unassembled WGS sequence"/>
</dbReference>
<proteinExistence type="predicted"/>
<dbReference type="EMBL" id="SIRE01000045">
    <property type="protein sequence ID" value="TBL68504.1"/>
    <property type="molecule type" value="Genomic_DNA"/>
</dbReference>
<dbReference type="RefSeq" id="WP_131018858.1">
    <property type="nucleotide sequence ID" value="NZ_SIRE01000045.1"/>
</dbReference>
<keyword evidence="2" id="KW-1185">Reference proteome</keyword>
<reference evidence="1 2" key="1">
    <citation type="submission" date="2019-02" db="EMBL/GenBank/DDBJ databases">
        <title>Paenibacillus sp. nov., isolated from surface-sterilized tissue of Thalictrum simplex L.</title>
        <authorList>
            <person name="Tuo L."/>
        </authorList>
    </citation>
    <scope>NUCLEOTIDE SEQUENCE [LARGE SCALE GENOMIC DNA]</scope>
    <source>
        <strain evidence="1 2">N2SHLJ1</strain>
    </source>
</reference>